<protein>
    <submittedName>
        <fullName evidence="2">Uncharacterized protein</fullName>
    </submittedName>
</protein>
<feature type="region of interest" description="Disordered" evidence="1">
    <location>
        <begin position="127"/>
        <end position="148"/>
    </location>
</feature>
<feature type="region of interest" description="Disordered" evidence="1">
    <location>
        <begin position="1"/>
        <end position="97"/>
    </location>
</feature>
<gene>
    <name evidence="2" type="ORF">ACFO6X_09960</name>
</gene>
<reference evidence="3" key="1">
    <citation type="journal article" date="2019" name="Int. J. Syst. Evol. Microbiol.">
        <title>The Global Catalogue of Microorganisms (GCM) 10K type strain sequencing project: providing services to taxonomists for standard genome sequencing and annotation.</title>
        <authorList>
            <consortium name="The Broad Institute Genomics Platform"/>
            <consortium name="The Broad Institute Genome Sequencing Center for Infectious Disease"/>
            <person name="Wu L."/>
            <person name="Ma J."/>
        </authorList>
    </citation>
    <scope>NUCLEOTIDE SEQUENCE [LARGE SCALE GENOMIC DNA]</scope>
    <source>
        <strain evidence="3">CCUG 49452</strain>
    </source>
</reference>
<name>A0ABV9QE24_9BURK</name>
<evidence type="ECO:0000256" key="1">
    <source>
        <dbReference type="SAM" id="MobiDB-lite"/>
    </source>
</evidence>
<proteinExistence type="predicted"/>
<feature type="compositionally biased region" description="Basic and acidic residues" evidence="1">
    <location>
        <begin position="14"/>
        <end position="23"/>
    </location>
</feature>
<evidence type="ECO:0000313" key="2">
    <source>
        <dbReference type="EMBL" id="MFC4789300.1"/>
    </source>
</evidence>
<feature type="region of interest" description="Disordered" evidence="1">
    <location>
        <begin position="277"/>
        <end position="309"/>
    </location>
</feature>
<organism evidence="2 3">
    <name type="scientific">Giesbergeria sinuosa</name>
    <dbReference type="NCBI Taxonomy" id="80883"/>
    <lineage>
        <taxon>Bacteria</taxon>
        <taxon>Pseudomonadati</taxon>
        <taxon>Pseudomonadota</taxon>
        <taxon>Betaproteobacteria</taxon>
        <taxon>Burkholderiales</taxon>
        <taxon>Comamonadaceae</taxon>
        <taxon>Giesbergeria</taxon>
    </lineage>
</organism>
<keyword evidence="3" id="KW-1185">Reference proteome</keyword>
<sequence length="309" mass="32471">MATTYTDLATEAETYAKEWEKDFPPPPADGQSAEVDRLKAAQDEKYSRGWADLEDETGNSTSSSAQTSQIETKAIDPLPPEPAGTTPVSVPSSTAAKALEPLAQTGELSFVDAQAKAKADGKAAFTWNGRSFETGGTERGETATQPKSFGHAFAQARRSGLSAFEWHGKQYTTQTKEEAASGRKAPAPANTSTPTAAPKATAPAPVAALPTPTPASRPAMAAPVAAPALTASQPAAAPVAPKAQAQVAPAPMPSGLTYRQELQKSYDDWQAAKSANTNWYGGKAQGSPGRKEAETQAEQRYQELLRNPR</sequence>
<feature type="compositionally biased region" description="Low complexity" evidence="1">
    <location>
        <begin position="185"/>
        <end position="249"/>
    </location>
</feature>
<feature type="compositionally biased region" description="Polar residues" evidence="1">
    <location>
        <begin position="58"/>
        <end position="71"/>
    </location>
</feature>
<feature type="compositionally biased region" description="Polar residues" evidence="1">
    <location>
        <begin position="86"/>
        <end position="95"/>
    </location>
</feature>
<dbReference type="RefSeq" id="WP_382432553.1">
    <property type="nucleotide sequence ID" value="NZ_JBHSHJ010000007.1"/>
</dbReference>
<accession>A0ABV9QE24</accession>
<dbReference type="Proteomes" id="UP001596001">
    <property type="component" value="Unassembled WGS sequence"/>
</dbReference>
<feature type="region of interest" description="Disordered" evidence="1">
    <location>
        <begin position="167"/>
        <end position="253"/>
    </location>
</feature>
<feature type="compositionally biased region" description="Basic and acidic residues" evidence="1">
    <location>
        <begin position="34"/>
        <end position="47"/>
    </location>
</feature>
<dbReference type="EMBL" id="JBHSHJ010000007">
    <property type="protein sequence ID" value="MFC4789300.1"/>
    <property type="molecule type" value="Genomic_DNA"/>
</dbReference>
<evidence type="ECO:0000313" key="3">
    <source>
        <dbReference type="Proteomes" id="UP001596001"/>
    </source>
</evidence>
<comment type="caution">
    <text evidence="2">The sequence shown here is derived from an EMBL/GenBank/DDBJ whole genome shotgun (WGS) entry which is preliminary data.</text>
</comment>